<evidence type="ECO:0000313" key="17">
    <source>
        <dbReference type="Proteomes" id="UP000075714"/>
    </source>
</evidence>
<proteinExistence type="predicted"/>
<dbReference type="Gene3D" id="3.30.40.10">
    <property type="entry name" value="Zinc/RING finger domain, C3HC4 (zinc finger)"/>
    <property type="match status" value="2"/>
</dbReference>
<dbReference type="PANTHER" id="PTHR13793">
    <property type="entry name" value="PHD FINGER PROTEINS"/>
    <property type="match status" value="1"/>
</dbReference>
<gene>
    <name evidence="16" type="ORF">GPECTOR_12g558</name>
</gene>
<feature type="compositionally biased region" description="Low complexity" evidence="11">
    <location>
        <begin position="903"/>
        <end position="926"/>
    </location>
</feature>
<feature type="compositionally biased region" description="Acidic residues" evidence="11">
    <location>
        <begin position="1201"/>
        <end position="1219"/>
    </location>
</feature>
<dbReference type="AlphaFoldDB" id="A0A150GP65"/>
<dbReference type="InterPro" id="IPR003889">
    <property type="entry name" value="FYrich_C"/>
</dbReference>
<dbReference type="PROSITE" id="PS50280">
    <property type="entry name" value="SET"/>
    <property type="match status" value="1"/>
</dbReference>
<feature type="domain" description="Post-SET" evidence="14">
    <location>
        <begin position="1179"/>
        <end position="1195"/>
    </location>
</feature>
<evidence type="ECO:0000256" key="3">
    <source>
        <dbReference type="ARBA" id="ARBA00022679"/>
    </source>
</evidence>
<dbReference type="InterPro" id="IPR047365">
    <property type="entry name" value="Tudor_AtPTM-like"/>
</dbReference>
<keyword evidence="9" id="KW-0539">Nucleus</keyword>
<dbReference type="InterPro" id="IPR013083">
    <property type="entry name" value="Znf_RING/FYVE/PHD"/>
</dbReference>
<evidence type="ECO:0000259" key="14">
    <source>
        <dbReference type="PROSITE" id="PS50868"/>
    </source>
</evidence>
<evidence type="ECO:0000256" key="9">
    <source>
        <dbReference type="ARBA" id="ARBA00023242"/>
    </source>
</evidence>
<dbReference type="PROSITE" id="PS51805">
    <property type="entry name" value="EPHD"/>
    <property type="match status" value="1"/>
</dbReference>
<evidence type="ECO:0000256" key="7">
    <source>
        <dbReference type="ARBA" id="ARBA00022833"/>
    </source>
</evidence>
<feature type="compositionally biased region" description="Low complexity" evidence="11">
    <location>
        <begin position="706"/>
        <end position="719"/>
    </location>
</feature>
<dbReference type="Pfam" id="PF13832">
    <property type="entry name" value="zf-HC5HC2H_2"/>
    <property type="match status" value="1"/>
</dbReference>
<dbReference type="SUPFAM" id="SSF82199">
    <property type="entry name" value="SET domain"/>
    <property type="match status" value="1"/>
</dbReference>
<dbReference type="GO" id="GO:0008270">
    <property type="term" value="F:zinc ion binding"/>
    <property type="evidence" value="ECO:0007669"/>
    <property type="project" value="UniProtKB-KW"/>
</dbReference>
<dbReference type="PROSITE" id="PS50868">
    <property type="entry name" value="POST_SET"/>
    <property type="match status" value="1"/>
</dbReference>
<evidence type="ECO:0000256" key="4">
    <source>
        <dbReference type="ARBA" id="ARBA00022691"/>
    </source>
</evidence>
<dbReference type="GO" id="GO:0008168">
    <property type="term" value="F:methyltransferase activity"/>
    <property type="evidence" value="ECO:0007669"/>
    <property type="project" value="UniProtKB-KW"/>
</dbReference>
<keyword evidence="3" id="KW-0808">Transferase</keyword>
<keyword evidence="5" id="KW-0479">Metal-binding</keyword>
<evidence type="ECO:0000259" key="13">
    <source>
        <dbReference type="PROSITE" id="PS50280"/>
    </source>
</evidence>
<dbReference type="STRING" id="33097.A0A150GP65"/>
<feature type="compositionally biased region" description="Polar residues" evidence="11">
    <location>
        <begin position="152"/>
        <end position="169"/>
    </location>
</feature>
<dbReference type="InterPro" id="IPR034732">
    <property type="entry name" value="EPHD"/>
</dbReference>
<dbReference type="SUPFAM" id="SSF57903">
    <property type="entry name" value="FYVE/PHD zinc finger"/>
    <property type="match status" value="1"/>
</dbReference>
<dbReference type="Pfam" id="PF13831">
    <property type="entry name" value="PHD_2"/>
    <property type="match status" value="1"/>
</dbReference>
<evidence type="ECO:0000256" key="10">
    <source>
        <dbReference type="PROSITE-ProRule" id="PRU00146"/>
    </source>
</evidence>
<evidence type="ECO:0000259" key="15">
    <source>
        <dbReference type="PROSITE" id="PS51805"/>
    </source>
</evidence>
<evidence type="ECO:0000313" key="16">
    <source>
        <dbReference type="EMBL" id="KXZ51594.1"/>
    </source>
</evidence>
<dbReference type="SMART" id="SM00541">
    <property type="entry name" value="FYRN"/>
    <property type="match status" value="1"/>
</dbReference>
<feature type="region of interest" description="Disordered" evidence="11">
    <location>
        <begin position="1"/>
        <end position="26"/>
    </location>
</feature>
<feature type="region of interest" description="Disordered" evidence="11">
    <location>
        <begin position="887"/>
        <end position="926"/>
    </location>
</feature>
<keyword evidence="2" id="KW-0489">Methyltransferase</keyword>
<accession>A0A150GP65</accession>
<feature type="domain" description="PHD-type" evidence="12">
    <location>
        <begin position="539"/>
        <end position="590"/>
    </location>
</feature>
<feature type="region of interest" description="Disordered" evidence="11">
    <location>
        <begin position="302"/>
        <end position="343"/>
    </location>
</feature>
<dbReference type="Gene3D" id="3.30.160.360">
    <property type="match status" value="1"/>
</dbReference>
<keyword evidence="4" id="KW-0949">S-adenosyl-L-methionine</keyword>
<dbReference type="PANTHER" id="PTHR13793:SF140">
    <property type="entry name" value="HISTONE-LYSINE N-METHYLTRANSFERASE ATX2"/>
    <property type="match status" value="1"/>
</dbReference>
<dbReference type="SMART" id="SM00317">
    <property type="entry name" value="SET"/>
    <property type="match status" value="1"/>
</dbReference>
<dbReference type="SMART" id="SM00743">
    <property type="entry name" value="Agenet"/>
    <property type="match status" value="1"/>
</dbReference>
<dbReference type="InterPro" id="IPR046341">
    <property type="entry name" value="SET_dom_sf"/>
</dbReference>
<dbReference type="CDD" id="cd20404">
    <property type="entry name" value="Tudor_Agenet_AtEML-like"/>
    <property type="match status" value="1"/>
</dbReference>
<dbReference type="Pfam" id="PF05964">
    <property type="entry name" value="FYRN"/>
    <property type="match status" value="1"/>
</dbReference>
<dbReference type="InterPro" id="IPR011011">
    <property type="entry name" value="Znf_FYVE_PHD"/>
</dbReference>
<dbReference type="GO" id="GO:0005634">
    <property type="term" value="C:nucleus"/>
    <property type="evidence" value="ECO:0007669"/>
    <property type="project" value="UniProtKB-SubCell"/>
</dbReference>
<dbReference type="InterPro" id="IPR050701">
    <property type="entry name" value="Histone_Mod_Regulator"/>
</dbReference>
<dbReference type="CDD" id="cd10518">
    <property type="entry name" value="SET_SETD1-like"/>
    <property type="match status" value="1"/>
</dbReference>
<dbReference type="PROSITE" id="PS50016">
    <property type="entry name" value="ZF_PHD_2"/>
    <property type="match status" value="1"/>
</dbReference>
<dbReference type="InterPro" id="IPR001214">
    <property type="entry name" value="SET_dom"/>
</dbReference>
<evidence type="ECO:0008006" key="18">
    <source>
        <dbReference type="Google" id="ProtNLM"/>
    </source>
</evidence>
<comment type="subcellular location">
    <subcellularLocation>
        <location evidence="1">Nucleus</location>
    </subcellularLocation>
</comment>
<dbReference type="InterPro" id="IPR003616">
    <property type="entry name" value="Post-SET_dom"/>
</dbReference>
<feature type="region of interest" description="Disordered" evidence="11">
    <location>
        <begin position="149"/>
        <end position="176"/>
    </location>
</feature>
<dbReference type="Gene3D" id="2.170.270.10">
    <property type="entry name" value="SET domain"/>
    <property type="match status" value="1"/>
</dbReference>
<dbReference type="SUPFAM" id="SSF63748">
    <property type="entry name" value="Tudor/PWWP/MBT"/>
    <property type="match status" value="1"/>
</dbReference>
<dbReference type="PROSITE" id="PS51542">
    <property type="entry name" value="FYRN"/>
    <property type="match status" value="1"/>
</dbReference>
<dbReference type="PROSITE" id="PS51543">
    <property type="entry name" value="FYRC"/>
    <property type="match status" value="1"/>
</dbReference>
<evidence type="ECO:0000256" key="8">
    <source>
        <dbReference type="ARBA" id="ARBA00022853"/>
    </source>
</evidence>
<evidence type="ECO:0000256" key="11">
    <source>
        <dbReference type="SAM" id="MobiDB-lite"/>
    </source>
</evidence>
<dbReference type="InterPro" id="IPR001965">
    <property type="entry name" value="Znf_PHD"/>
</dbReference>
<keyword evidence="7" id="KW-0862">Zinc</keyword>
<feature type="compositionally biased region" description="Acidic residues" evidence="11">
    <location>
        <begin position="313"/>
        <end position="323"/>
    </location>
</feature>
<dbReference type="GO" id="GO:0006357">
    <property type="term" value="P:regulation of transcription by RNA polymerase II"/>
    <property type="evidence" value="ECO:0007669"/>
    <property type="project" value="TreeGrafter"/>
</dbReference>
<evidence type="ECO:0000256" key="5">
    <source>
        <dbReference type="ARBA" id="ARBA00022723"/>
    </source>
</evidence>
<dbReference type="Pfam" id="PF05965">
    <property type="entry name" value="FYRC"/>
    <property type="match status" value="1"/>
</dbReference>
<feature type="domain" description="PHD-type" evidence="15">
    <location>
        <begin position="599"/>
        <end position="715"/>
    </location>
</feature>
<dbReference type="SMART" id="SM00249">
    <property type="entry name" value="PHD"/>
    <property type="match status" value="2"/>
</dbReference>
<dbReference type="GO" id="GO:0032259">
    <property type="term" value="P:methylation"/>
    <property type="evidence" value="ECO:0007669"/>
    <property type="project" value="UniProtKB-KW"/>
</dbReference>
<evidence type="ECO:0000256" key="6">
    <source>
        <dbReference type="ARBA" id="ARBA00022771"/>
    </source>
</evidence>
<comment type="caution">
    <text evidence="16">The sequence shown here is derived from an EMBL/GenBank/DDBJ whole genome shotgun (WGS) entry which is preliminary data.</text>
</comment>
<name>A0A150GP65_GONPE</name>
<dbReference type="Gene3D" id="2.30.30.140">
    <property type="match status" value="1"/>
</dbReference>
<dbReference type="InterPro" id="IPR019787">
    <property type="entry name" value="Znf_PHD-finger"/>
</dbReference>
<dbReference type="Proteomes" id="UP000075714">
    <property type="component" value="Unassembled WGS sequence"/>
</dbReference>
<evidence type="ECO:0000256" key="1">
    <source>
        <dbReference type="ARBA" id="ARBA00004123"/>
    </source>
</evidence>
<feature type="region of interest" description="Disordered" evidence="11">
    <location>
        <begin position="1198"/>
        <end position="1232"/>
    </location>
</feature>
<evidence type="ECO:0000256" key="2">
    <source>
        <dbReference type="ARBA" id="ARBA00022603"/>
    </source>
</evidence>
<keyword evidence="6 10" id="KW-0863">Zinc-finger</keyword>
<dbReference type="Pfam" id="PF21743">
    <property type="entry name" value="PTM_DIR17_Tudor"/>
    <property type="match status" value="1"/>
</dbReference>
<keyword evidence="8" id="KW-0156">Chromatin regulator</keyword>
<feature type="domain" description="SET" evidence="13">
    <location>
        <begin position="1050"/>
        <end position="1174"/>
    </location>
</feature>
<protein>
    <recommendedName>
        <fullName evidence="18">Histone-lysine N-methyltransferase</fullName>
    </recommendedName>
</protein>
<sequence>MQDADAEARGGCGPRRTSEDKQRAAAAASELRETYQHFRRNCSGYKQYHELQTVLWLAGEQLVGREVRVLWPDEEAWFCGRVTRYDEETGRHTVEYDDGDVEHLHLAAEEVRLQVVPGEAEAGLAPQPPAALQRTAACMAADAARLRERATELQSSRARTPSGAAQTEEAQTEDPQELIAKGSSDLEMEAAGSADCVIPTVPAEVPAEPSLPADWDSLQVLRPGEVVWAQLVCVRFFGDHTVYALPAVGAGQRVPDRGGALPFLAGLELGWHWRGAPTATASSHSQRFQRALFELRTYMTDGELPRGMIPPNYDEEDDEEGEDQGCSGGDANAGTAKGSGGNRSAAAGGYSAAALGTVTLPLTLGPKLQVLALGEIIWLSRWFHDEKYIYPVGYKAVRLMASGASGGREVRHVMEVLASEDGVRPVFSITPEGRPAVTADTATRAMRALFEDDALARGRAFAKTGVDLFGLSLPRVAALVRALPGADRCERFANWPDQDKPPLPPLSPYEELQRRALYARSLRLPPGVESVPHTKSGMCFECEVCGEDEESPDDLKLECDMCRCVVHSRCYGVKQPPHGALWLCDVCQLHATGLPAERAPPCELCPVLGGAMKRTESGGYVHLLCAMWTPGVFFGDPDTLEPVGGVAKAVQNRASLRCSLCKQQHGACIQCAGGARCYTAFHPMCAREAGLAMCELRQRPKHGRGARAATDWAAGRGAAPSECGDASGEAAPPSKAEEEKENKLAQPGSAGAAAAAEADGPCEAAVEVKPSVLVTGAKAASEGAAVVQPSMAAVAATSTAAQRRSRGRGRSSTSGHAALAAALQRGACRGGVSLGNGMSLVCICPRHEDIVLQQMHFRTSYPGGRFAERRAELIREQLRARRQQLLTQEEENERSQPVPLPPAQQSDACGAAAAEGPADGGQATAAAAGSARAASFADWRSRGHRAPEAVAIAREKRTFVKQLPYLVTGRLQQEQTAVEAVHCSSKRPAAASEEEQAAGGAECDAVAAGRAGASGGGGSSLPAPVVAAASAAGIQSVAERYAAMRATVGQRLAAGKSAIHGWGAFAKVPHKRGDMMIEYAGELIRPIVSDVREKRVYDKLVGCGTYIFNLNEQQHIDATRAGNLAHLLNHSCDPNCYSRTITLLDPATGVSRDHVIITAKRYIEAWEELTYDYRFNSSVELPCNCGAAKCRLLVNWPEQPRDEDGDQDAGGDEEGEGDADPGREGPMGPPEH</sequence>
<dbReference type="GO" id="GO:0140993">
    <property type="term" value="F:histone modifying activity"/>
    <property type="evidence" value="ECO:0007669"/>
    <property type="project" value="UniProtKB-ARBA"/>
</dbReference>
<dbReference type="InterPro" id="IPR014002">
    <property type="entry name" value="Agenet_dom_plant"/>
</dbReference>
<dbReference type="EMBL" id="LSYV01000013">
    <property type="protein sequence ID" value="KXZ51594.1"/>
    <property type="molecule type" value="Genomic_DNA"/>
</dbReference>
<dbReference type="Pfam" id="PF00856">
    <property type="entry name" value="SET"/>
    <property type="match status" value="1"/>
</dbReference>
<evidence type="ECO:0000259" key="12">
    <source>
        <dbReference type="PROSITE" id="PS50016"/>
    </source>
</evidence>
<dbReference type="InterPro" id="IPR003888">
    <property type="entry name" value="FYrich_N"/>
</dbReference>
<keyword evidence="17" id="KW-1185">Reference proteome</keyword>
<reference evidence="17" key="1">
    <citation type="journal article" date="2016" name="Nat. Commun.">
        <title>The Gonium pectorale genome demonstrates co-option of cell cycle regulation during the evolution of multicellularity.</title>
        <authorList>
            <person name="Hanschen E.R."/>
            <person name="Marriage T.N."/>
            <person name="Ferris P.J."/>
            <person name="Hamaji T."/>
            <person name="Toyoda A."/>
            <person name="Fujiyama A."/>
            <person name="Neme R."/>
            <person name="Noguchi H."/>
            <person name="Minakuchi Y."/>
            <person name="Suzuki M."/>
            <person name="Kawai-Toyooka H."/>
            <person name="Smith D.R."/>
            <person name="Sparks H."/>
            <person name="Anderson J."/>
            <person name="Bakaric R."/>
            <person name="Luria V."/>
            <person name="Karger A."/>
            <person name="Kirschner M.W."/>
            <person name="Durand P.M."/>
            <person name="Michod R.E."/>
            <person name="Nozaki H."/>
            <person name="Olson B.J."/>
        </authorList>
    </citation>
    <scope>NUCLEOTIDE SEQUENCE [LARGE SCALE GENOMIC DNA]</scope>
    <source>
        <strain evidence="17">NIES-2863</strain>
    </source>
</reference>
<feature type="region of interest" description="Disordered" evidence="11">
    <location>
        <begin position="705"/>
        <end position="752"/>
    </location>
</feature>
<organism evidence="16 17">
    <name type="scientific">Gonium pectorale</name>
    <name type="common">Green alga</name>
    <dbReference type="NCBI Taxonomy" id="33097"/>
    <lineage>
        <taxon>Eukaryota</taxon>
        <taxon>Viridiplantae</taxon>
        <taxon>Chlorophyta</taxon>
        <taxon>core chlorophytes</taxon>
        <taxon>Chlorophyceae</taxon>
        <taxon>CS clade</taxon>
        <taxon>Chlamydomonadales</taxon>
        <taxon>Volvocaceae</taxon>
        <taxon>Gonium</taxon>
    </lineage>
</organism>
<dbReference type="OrthoDB" id="308383at2759"/>